<keyword evidence="1" id="KW-0812">Transmembrane</keyword>
<keyword evidence="1" id="KW-0472">Membrane</keyword>
<gene>
    <name evidence="2" type="ORF">KDW_26250</name>
</gene>
<evidence type="ECO:0000313" key="2">
    <source>
        <dbReference type="EMBL" id="GER88463.1"/>
    </source>
</evidence>
<reference evidence="2 3" key="1">
    <citation type="submission" date="2019-10" db="EMBL/GenBank/DDBJ databases">
        <title>Dictyobacter vulcani sp. nov., within the class Ktedonobacteria, isolated from soil of volcanic Mt. Zao.</title>
        <authorList>
            <person name="Zheng Y."/>
            <person name="Wang C.M."/>
            <person name="Sakai Y."/>
            <person name="Abe K."/>
            <person name="Yokota A."/>
            <person name="Yabe S."/>
        </authorList>
    </citation>
    <scope>NUCLEOTIDE SEQUENCE [LARGE SCALE GENOMIC DNA]</scope>
    <source>
        <strain evidence="2 3">W12</strain>
    </source>
</reference>
<evidence type="ECO:0000313" key="3">
    <source>
        <dbReference type="Proteomes" id="UP000326912"/>
    </source>
</evidence>
<name>A0A5J4KKW6_9CHLR</name>
<feature type="transmembrane region" description="Helical" evidence="1">
    <location>
        <begin position="84"/>
        <end position="104"/>
    </location>
</feature>
<feature type="transmembrane region" description="Helical" evidence="1">
    <location>
        <begin position="50"/>
        <end position="72"/>
    </location>
</feature>
<dbReference type="Proteomes" id="UP000326912">
    <property type="component" value="Unassembled WGS sequence"/>
</dbReference>
<evidence type="ECO:0000256" key="1">
    <source>
        <dbReference type="SAM" id="Phobius"/>
    </source>
</evidence>
<organism evidence="2 3">
    <name type="scientific">Dictyobacter vulcani</name>
    <dbReference type="NCBI Taxonomy" id="2607529"/>
    <lineage>
        <taxon>Bacteria</taxon>
        <taxon>Bacillati</taxon>
        <taxon>Chloroflexota</taxon>
        <taxon>Ktedonobacteria</taxon>
        <taxon>Ktedonobacterales</taxon>
        <taxon>Dictyobacteraceae</taxon>
        <taxon>Dictyobacter</taxon>
    </lineage>
</organism>
<feature type="transmembrane region" description="Helical" evidence="1">
    <location>
        <begin position="20"/>
        <end position="43"/>
    </location>
</feature>
<comment type="caution">
    <text evidence="2">The sequence shown here is derived from an EMBL/GenBank/DDBJ whole genome shotgun (WGS) entry which is preliminary data.</text>
</comment>
<keyword evidence="1" id="KW-1133">Transmembrane helix</keyword>
<dbReference type="AlphaFoldDB" id="A0A5J4KKW6"/>
<sequence length="126" mass="14368">MDLIFADLVIFTYGWHGIHFTLSVGQLLCWGMAIVIGICARLIFGRRVAFGIFGTIVVALIGIWCATDVILINVPQDILIYDVPIFKAIAGAVIFEVLWYLIAYRSYRLWSRRRRLYAQATPTQEQ</sequence>
<keyword evidence="3" id="KW-1185">Reference proteome</keyword>
<proteinExistence type="predicted"/>
<dbReference type="EMBL" id="BKZW01000001">
    <property type="protein sequence ID" value="GER88463.1"/>
    <property type="molecule type" value="Genomic_DNA"/>
</dbReference>
<protein>
    <submittedName>
        <fullName evidence="2">Uncharacterized protein</fullName>
    </submittedName>
</protein>
<dbReference type="RefSeq" id="WP_151756365.1">
    <property type="nucleotide sequence ID" value="NZ_BKZW01000001.1"/>
</dbReference>
<accession>A0A5J4KKW6</accession>